<organism evidence="2 3">
    <name type="scientific">Rhodococcus rhodochrous J3</name>
    <dbReference type="NCBI Taxonomy" id="903528"/>
    <lineage>
        <taxon>Bacteria</taxon>
        <taxon>Bacillati</taxon>
        <taxon>Actinomycetota</taxon>
        <taxon>Actinomycetes</taxon>
        <taxon>Mycobacteriales</taxon>
        <taxon>Nocardiaceae</taxon>
        <taxon>Rhodococcus</taxon>
    </lineage>
</organism>
<dbReference type="Proteomes" id="UP000193566">
    <property type="component" value="Unassembled WGS sequence"/>
</dbReference>
<sequence length="401" mass="43909">MARKVRLTSKSRRTSSPSQHPVQVRKTGQAQKSNQPAQTRKSTARAPERPALTVLNFAEARAPRGAYVADTPSYHYAIKTVASGWELRIYERTNGSGEGQQPGSHELFASHSKTMQSKSACIALAQAFHNLGDSFNEFAHGYRSRFSQALLDVENPTQKSKAATPGRTPTKPTSSIPVAATAAPREDTNQTGTPRSKVAPPAVPKSGTRLSATHKQLGTASQQRHLSEAEVRKVVSMARQHVFVKRGTGVFHASAQCKDGRKATHWCLAADAYRSHLQPCSTCSTKLAYELERYIDTPLLERGAAPQPLRLVQIGKKAPTTDTTSRRQNSRSKKGTPGRRSGSRGSGAIPYGSPSDIDDIRFSHRTAAEWGSSSFRQHPEEFLGTPTDDDHDWRGRNSLYE</sequence>
<proteinExistence type="predicted"/>
<dbReference type="EMBL" id="FXAV01000019">
    <property type="protein sequence ID" value="SMG56000.1"/>
    <property type="molecule type" value="Genomic_DNA"/>
</dbReference>
<feature type="region of interest" description="Disordered" evidence="1">
    <location>
        <begin position="155"/>
        <end position="210"/>
    </location>
</feature>
<feature type="compositionally biased region" description="Basic residues" evidence="1">
    <location>
        <begin position="328"/>
        <end position="337"/>
    </location>
</feature>
<comment type="caution">
    <text evidence="2">The sequence shown here is derived from an EMBL/GenBank/DDBJ whole genome shotgun (WGS) entry which is preliminary data.</text>
</comment>
<feature type="compositionally biased region" description="Polar residues" evidence="1">
    <location>
        <begin position="14"/>
        <end position="41"/>
    </location>
</feature>
<gene>
    <name evidence="2" type="ORF">SAMN02745947_04733</name>
</gene>
<evidence type="ECO:0000256" key="1">
    <source>
        <dbReference type="SAM" id="MobiDB-lite"/>
    </source>
</evidence>
<keyword evidence="3" id="KW-1185">Reference proteome</keyword>
<dbReference type="RefSeq" id="WP_143533431.1">
    <property type="nucleotide sequence ID" value="NZ_FXAV01000019.1"/>
</dbReference>
<accession>A0ABY1MH10</accession>
<protein>
    <submittedName>
        <fullName evidence="2">Uncharacterized protein</fullName>
    </submittedName>
</protein>
<reference evidence="2 3" key="1">
    <citation type="submission" date="2017-04" db="EMBL/GenBank/DDBJ databases">
        <authorList>
            <person name="Varghese N."/>
            <person name="Submissions S."/>
        </authorList>
    </citation>
    <scope>NUCLEOTIDE SEQUENCE [LARGE SCALE GENOMIC DNA]</scope>
    <source>
        <strain evidence="2 3">J3</strain>
    </source>
</reference>
<name>A0ABY1MH10_RHORH</name>
<evidence type="ECO:0000313" key="3">
    <source>
        <dbReference type="Proteomes" id="UP000193566"/>
    </source>
</evidence>
<feature type="region of interest" description="Disordered" evidence="1">
    <location>
        <begin position="308"/>
        <end position="401"/>
    </location>
</feature>
<evidence type="ECO:0000313" key="2">
    <source>
        <dbReference type="EMBL" id="SMG56000.1"/>
    </source>
</evidence>
<feature type="compositionally biased region" description="Basic residues" evidence="1">
    <location>
        <begin position="1"/>
        <end position="13"/>
    </location>
</feature>
<feature type="region of interest" description="Disordered" evidence="1">
    <location>
        <begin position="1"/>
        <end position="49"/>
    </location>
</feature>